<organism evidence="1 2">
    <name type="scientific">Candidatus Thiodiazotropha endolucinida</name>
    <dbReference type="NCBI Taxonomy" id="1655433"/>
    <lineage>
        <taxon>Bacteria</taxon>
        <taxon>Pseudomonadati</taxon>
        <taxon>Pseudomonadota</taxon>
        <taxon>Gammaproteobacteria</taxon>
        <taxon>Chromatiales</taxon>
        <taxon>Sedimenticolaceae</taxon>
        <taxon>Candidatus Thiodiazotropha</taxon>
    </lineage>
</organism>
<reference evidence="1 2" key="1">
    <citation type="submission" date="2016-06" db="EMBL/GenBank/DDBJ databases">
        <title>Genome sequence of endosymbiont of Candidatus Endolucinida thiodiazotropha.</title>
        <authorList>
            <person name="Poehlein A."/>
            <person name="Koenig S."/>
            <person name="Heiden S.E."/>
            <person name="Thuermer A."/>
            <person name="Voget S."/>
            <person name="Daniel R."/>
            <person name="Markert S."/>
            <person name="Gros O."/>
            <person name="Schweder T."/>
        </authorList>
    </citation>
    <scope>NUCLEOTIDE SEQUENCE [LARGE SCALE GENOMIC DNA]</scope>
    <source>
        <strain evidence="1 2">COS</strain>
    </source>
</reference>
<name>A0A7Z0VLY1_9GAMM</name>
<evidence type="ECO:0000313" key="2">
    <source>
        <dbReference type="Proteomes" id="UP000094769"/>
    </source>
</evidence>
<accession>A0A7Z0VLY1</accession>
<sequence length="67" mass="7384">MNLHKRLITPLGKKTGLWPFGLSPEGSTLGVRLKKRHPLLLVAYLESPNYAPRDLNGTFLSATVAIN</sequence>
<gene>
    <name evidence="1" type="ORF">CODIS_17460</name>
</gene>
<proteinExistence type="predicted"/>
<keyword evidence="2" id="KW-1185">Reference proteome</keyword>
<dbReference type="Proteomes" id="UP000094769">
    <property type="component" value="Unassembled WGS sequence"/>
</dbReference>
<dbReference type="EMBL" id="MARB01000008">
    <property type="protein sequence ID" value="ODJ87974.1"/>
    <property type="molecule type" value="Genomic_DNA"/>
</dbReference>
<protein>
    <submittedName>
        <fullName evidence="1">Uncharacterized protein</fullName>
    </submittedName>
</protein>
<evidence type="ECO:0000313" key="1">
    <source>
        <dbReference type="EMBL" id="ODJ87974.1"/>
    </source>
</evidence>
<comment type="caution">
    <text evidence="1">The sequence shown here is derived from an EMBL/GenBank/DDBJ whole genome shotgun (WGS) entry which is preliminary data.</text>
</comment>
<dbReference type="RefSeq" id="WP_154723059.1">
    <property type="nucleotide sequence ID" value="NZ_MARB01000008.1"/>
</dbReference>
<dbReference type="AlphaFoldDB" id="A0A7Z0VLY1"/>